<evidence type="ECO:0000256" key="1">
    <source>
        <dbReference type="PROSITE-ProRule" id="PRU00221"/>
    </source>
</evidence>
<dbReference type="InterPro" id="IPR015943">
    <property type="entry name" value="WD40/YVTN_repeat-like_dom_sf"/>
</dbReference>
<evidence type="ECO:0000259" key="2">
    <source>
        <dbReference type="Pfam" id="PF23751"/>
    </source>
</evidence>
<name>A0A6J8CI97_MYTCO</name>
<dbReference type="SMART" id="SM00320">
    <property type="entry name" value="WD40"/>
    <property type="match status" value="5"/>
</dbReference>
<dbReference type="Gene3D" id="2.130.10.10">
    <property type="entry name" value="YVTN repeat-like/Quinoprotein amine dehydrogenase"/>
    <property type="match status" value="3"/>
</dbReference>
<reference evidence="5 6" key="1">
    <citation type="submission" date="2020-06" db="EMBL/GenBank/DDBJ databases">
        <authorList>
            <person name="Li R."/>
            <person name="Bekaert M."/>
        </authorList>
    </citation>
    <scope>NUCLEOTIDE SEQUENCE [LARGE SCALE GENOMIC DNA]</scope>
    <source>
        <strain evidence="6">wild</strain>
    </source>
</reference>
<accession>A0A6J8CI97</accession>
<dbReference type="InterPro" id="IPR039694">
    <property type="entry name" value="WDR11"/>
</dbReference>
<dbReference type="SUPFAM" id="SSF50978">
    <property type="entry name" value="WD40 repeat-like"/>
    <property type="match status" value="2"/>
</dbReference>
<dbReference type="OrthoDB" id="1291858at2759"/>
<dbReference type="InterPro" id="IPR057852">
    <property type="entry name" value="Beta-prop_WDR11_1st"/>
</dbReference>
<keyword evidence="1" id="KW-0853">WD repeat</keyword>
<dbReference type="InterPro" id="IPR057854">
    <property type="entry name" value="TPR_WDR11"/>
</dbReference>
<dbReference type="EMBL" id="CACVKT020005427">
    <property type="protein sequence ID" value="CAC5395029.1"/>
    <property type="molecule type" value="Genomic_DNA"/>
</dbReference>
<gene>
    <name evidence="5" type="ORF">MCOR_29740</name>
</gene>
<evidence type="ECO:0000313" key="5">
    <source>
        <dbReference type="EMBL" id="CAC5395029.1"/>
    </source>
</evidence>
<feature type="domain" description="WDR11 TPR" evidence="4">
    <location>
        <begin position="873"/>
        <end position="1184"/>
    </location>
</feature>
<dbReference type="AlphaFoldDB" id="A0A6J8CI97"/>
<dbReference type="InterPro" id="IPR057853">
    <property type="entry name" value="Beta-prop_WDR11_2nd"/>
</dbReference>
<evidence type="ECO:0000259" key="4">
    <source>
        <dbReference type="Pfam" id="PF23753"/>
    </source>
</evidence>
<feature type="domain" description="WDR11 first beta-propeller" evidence="2">
    <location>
        <begin position="15"/>
        <end position="327"/>
    </location>
</feature>
<dbReference type="Pfam" id="PF23752">
    <property type="entry name" value="Beta-prop_WDR11_2nd"/>
    <property type="match status" value="1"/>
</dbReference>
<organism evidence="5 6">
    <name type="scientific">Mytilus coruscus</name>
    <name type="common">Sea mussel</name>
    <dbReference type="NCBI Taxonomy" id="42192"/>
    <lineage>
        <taxon>Eukaryota</taxon>
        <taxon>Metazoa</taxon>
        <taxon>Spiralia</taxon>
        <taxon>Lophotrochozoa</taxon>
        <taxon>Mollusca</taxon>
        <taxon>Bivalvia</taxon>
        <taxon>Autobranchia</taxon>
        <taxon>Pteriomorphia</taxon>
        <taxon>Mytilida</taxon>
        <taxon>Mytiloidea</taxon>
        <taxon>Mytilidae</taxon>
        <taxon>Mytilinae</taxon>
        <taxon>Mytilus</taxon>
    </lineage>
</organism>
<keyword evidence="6" id="KW-1185">Reference proteome</keyword>
<dbReference type="PANTHER" id="PTHR14593:SF5">
    <property type="entry name" value="WD REPEAT-CONTAINING PROTEIN 11"/>
    <property type="match status" value="1"/>
</dbReference>
<proteinExistence type="predicted"/>
<protein>
    <submittedName>
        <fullName evidence="5">WD repeat-containing protein 11</fullName>
    </submittedName>
</protein>
<dbReference type="GO" id="GO:0005737">
    <property type="term" value="C:cytoplasm"/>
    <property type="evidence" value="ECO:0007669"/>
    <property type="project" value="TreeGrafter"/>
</dbReference>
<dbReference type="Pfam" id="PF23751">
    <property type="entry name" value="Beta-prop_WDR11_1st"/>
    <property type="match status" value="1"/>
</dbReference>
<dbReference type="Pfam" id="PF23753">
    <property type="entry name" value="TPR_WDR11"/>
    <property type="match status" value="1"/>
</dbReference>
<feature type="domain" description="WDR11 second beta-propeller" evidence="3">
    <location>
        <begin position="480"/>
        <end position="794"/>
    </location>
</feature>
<dbReference type="PROSITE" id="PS50082">
    <property type="entry name" value="WD_REPEATS_2"/>
    <property type="match status" value="1"/>
</dbReference>
<dbReference type="InterPro" id="IPR001680">
    <property type="entry name" value="WD40_rpt"/>
</dbReference>
<dbReference type="PROSITE" id="PS51257">
    <property type="entry name" value="PROKAR_LIPOPROTEIN"/>
    <property type="match status" value="1"/>
</dbReference>
<feature type="repeat" description="WD" evidence="1">
    <location>
        <begin position="558"/>
        <end position="599"/>
    </location>
</feature>
<dbReference type="PANTHER" id="PTHR14593">
    <property type="entry name" value="WD REPEAT-CONTAINING PROTEIN 11"/>
    <property type="match status" value="1"/>
</dbReference>
<sequence>MKLSPKTVTGVLHLQNKGACDWGWQGLIAQGCQRYVSIIDPKNVQVIQVLVKHKGTVVKVKWSHENYHHDLGSPYTLRLASGDSNGLIIIWDVKQGEPKTEFSDGNKPIQDLQWLSNQDASYDLLVALHPPYSMILWNADTGTKLWKKSYTETLLSFSFDPFNHRNVAFLGQDSIIFIEDFSITKTPSDNGKKFYICSPSSQASSLKAESSNGNLEKKSMSSKNLAKKMSSILVGEPSKKTTADIESMALNECLQLLHHQSCRHHLILLYPREILILDLEINQTVGIIQMERSGSPYVQVLSLRQRDVLICLHENGSLTARVRRKTNVINTPASEGTGAFDDSPPPMSMDMMYDVRCQSDSMRVTRNSKVCCITCCPVSEKTITLSVTDGRMIFWEILLAQNPSVISTPKGVCTKLDFPVISDIPAPKSVLSSMIGHHSIPIGHGHLKFVMTGLLSGVAPAVTVIRMCPPMTTKNYHIYNPLLALGNNNGIIQILNISSGEIEKEYSVHTTTVRGIEWCSLQSFMSFSYPNPGPTGQVKNEIVFVDVSSGKITHVRPNRDHESPIEILRVSYSRNYFVIGFKDKPTELWDVKTLTMLRETGKSLPLPTAIEWSPSFGGKTSKKKHSHLLALSHTPESDENSSAVTMSQSTTSTIESMESKSSTQREHLVYSDMDGSLYHFIIENNTFVDASKIPPETNIGTIKCIAWKGDNIVFGDQDGQVSVWDLKLKTQRTIHTRRGWIKRIRFAPGRGNTKFGVLYLDGMDIFELKEGKLEMLSSLKSPKEIAKIVDIDWAGSDRPVIATNDGCVIVFDILLKLSHCKIEDLELPDNLFSPHILPSKGALLMKYFLHHQPWSDEYTFKIEAGGLRDEDAKLVEDINRQFSLIDRDLADYLPVCKFGVAERCLLVARLFGDESDVLFWTVAMNYLCKEKISPIKDDNQASSGDRFVPPTPAYKETNDLVVLDNPEEQEKKFQERQLYGCHPLESYFDTICDNSSYKKYQLDRVVLHDSKRATYDHTKKCAENYVMLGQTDRAVQLFLETEPDNDIYYTDCLRACLVASIRFSGASQSTIKLVATNLIANGKLTEGVQLLCLINKGLDACRYLQTYSEWDLAVWLAKSTLNYSEFAEVMKRWVDHLCSPHVNQKSKAVLVQLSLGQFSKVLEMLYGMRQFNRAACFAEACTQFGLLDKSDDTVSLVEAVYLEYARLLSNLGYRQAAEHYCKKAGEKGQQFLKEVKILFT</sequence>
<dbReference type="InterPro" id="IPR036322">
    <property type="entry name" value="WD40_repeat_dom_sf"/>
</dbReference>
<evidence type="ECO:0000313" key="6">
    <source>
        <dbReference type="Proteomes" id="UP000507470"/>
    </source>
</evidence>
<evidence type="ECO:0000259" key="3">
    <source>
        <dbReference type="Pfam" id="PF23752"/>
    </source>
</evidence>
<dbReference type="Proteomes" id="UP000507470">
    <property type="component" value="Unassembled WGS sequence"/>
</dbReference>